<accession>B0KW75</accession>
<gene>
    <name evidence="13" type="primary">UGT1A8</name>
</gene>
<dbReference type="SUPFAM" id="SSF53756">
    <property type="entry name" value="UDP-Glycosyltransferase/glycogen phosphorylase"/>
    <property type="match status" value="1"/>
</dbReference>
<evidence type="ECO:0000256" key="5">
    <source>
        <dbReference type="ARBA" id="ARBA00022679"/>
    </source>
</evidence>
<keyword evidence="8" id="KW-0256">Endoplasmic reticulum</keyword>
<dbReference type="GO" id="GO:0015020">
    <property type="term" value="F:glucuronosyltransferase activity"/>
    <property type="evidence" value="ECO:0007669"/>
    <property type="project" value="UniProtKB-EC"/>
</dbReference>
<evidence type="ECO:0000256" key="1">
    <source>
        <dbReference type="ARBA" id="ARBA00004389"/>
    </source>
</evidence>
<dbReference type="GO" id="GO:0046982">
    <property type="term" value="F:protein heterodimerization activity"/>
    <property type="evidence" value="ECO:0007669"/>
    <property type="project" value="UniProtKB-ARBA"/>
</dbReference>
<keyword evidence="4" id="KW-0328">Glycosyltransferase</keyword>
<dbReference type="GO" id="GO:0005789">
    <property type="term" value="C:endoplasmic reticulum membrane"/>
    <property type="evidence" value="ECO:0007669"/>
    <property type="project" value="UniProtKB-SubCell"/>
</dbReference>
<name>B0KW75_CALJA</name>
<comment type="subcellular location">
    <subcellularLocation>
        <location evidence="1">Endoplasmic reticulum membrane</location>
        <topology evidence="1">Single-pass membrane protein</topology>
    </subcellularLocation>
</comment>
<evidence type="ECO:0000256" key="2">
    <source>
        <dbReference type="ARBA" id="ARBA00009995"/>
    </source>
</evidence>
<dbReference type="GO" id="GO:0019899">
    <property type="term" value="F:enzyme binding"/>
    <property type="evidence" value="ECO:0007669"/>
    <property type="project" value="UniProtKB-ARBA"/>
</dbReference>
<dbReference type="Gene3D" id="3.40.50.2000">
    <property type="entry name" value="Glycogen Phosphorylase B"/>
    <property type="match status" value="1"/>
</dbReference>
<comment type="catalytic activity">
    <reaction evidence="11">
        <text>glucuronate acceptor + UDP-alpha-D-glucuronate = acceptor beta-D-glucuronoside + UDP + H(+)</text>
        <dbReference type="Rhea" id="RHEA:21032"/>
        <dbReference type="ChEBI" id="CHEBI:15378"/>
        <dbReference type="ChEBI" id="CHEBI:58052"/>
        <dbReference type="ChEBI" id="CHEBI:58223"/>
        <dbReference type="ChEBI" id="CHEBI:132367"/>
        <dbReference type="ChEBI" id="CHEBI:132368"/>
        <dbReference type="EC" id="2.4.1.17"/>
    </reaction>
    <physiologicalReaction direction="left-to-right" evidence="11">
        <dbReference type="Rhea" id="RHEA:21033"/>
    </physiologicalReaction>
</comment>
<dbReference type="AlphaFoldDB" id="B0KW75"/>
<reference evidence="13" key="1">
    <citation type="submission" date="2008-01" db="EMBL/GenBank/DDBJ databases">
        <title>NISC Comparative Sequencing Initiative.</title>
        <authorList>
            <person name="Antonellis A."/>
            <person name="Benjamin B."/>
            <person name="Blakesley R.W."/>
            <person name="Bouffard G.G."/>
            <person name="Brinkley C."/>
            <person name="Brooks S."/>
            <person name="Chu G."/>
            <person name="Chub I."/>
            <person name="Coleman H."/>
            <person name="Fuksenko T."/>
            <person name="Gestole M."/>
            <person name="Gregory M."/>
            <person name="Guan X."/>
            <person name="Gupta J."/>
            <person name="Gurson N."/>
            <person name="Han E."/>
            <person name="Han J."/>
            <person name="Hansen N."/>
            <person name="Hargrove A."/>
            <person name="Hines-Harris K."/>
            <person name="Ho S.-L."/>
            <person name="Hu P."/>
            <person name="Hunter G."/>
            <person name="Hurle B."/>
            <person name="Idol J.R."/>
            <person name="Johnson T."/>
            <person name="Knight E."/>
            <person name="Kwong P."/>
            <person name="Lee-Lin S.-Q."/>
            <person name="Legaspi R."/>
            <person name="Madden M."/>
            <person name="Maduro Q.L."/>
            <person name="Maduro V.B."/>
            <person name="Margulies E.H."/>
            <person name="Masiello C."/>
            <person name="Maskeri B."/>
            <person name="McDowell J."/>
            <person name="Merkulov G."/>
            <person name="Montemayor C."/>
            <person name="Mullikin J.C."/>
            <person name="Park M."/>
            <person name="Prasad A."/>
            <person name="Ramsahoye C."/>
            <person name="Reddix-Dugue N."/>
            <person name="Riebow N."/>
            <person name="Schandler K."/>
            <person name="Schueler M.G."/>
            <person name="Sison C."/>
            <person name="Smith L."/>
            <person name="Stantripop S."/>
            <person name="Thomas J.W."/>
            <person name="Thomas P.J."/>
            <person name="Tsipouri V."/>
            <person name="Young A."/>
            <person name="Green E.D."/>
        </authorList>
    </citation>
    <scope>NUCLEOTIDE SEQUENCE</scope>
</reference>
<keyword evidence="9" id="KW-0472">Membrane</keyword>
<evidence type="ECO:0000256" key="7">
    <source>
        <dbReference type="ARBA" id="ARBA00022729"/>
    </source>
</evidence>
<evidence type="ECO:0000256" key="8">
    <source>
        <dbReference type="ARBA" id="ARBA00022824"/>
    </source>
</evidence>
<comment type="similarity">
    <text evidence="2">Belongs to the UDP-glycosyltransferase family.</text>
</comment>
<dbReference type="PANTHER" id="PTHR48043:SF161">
    <property type="entry name" value="UDP GLUCURONOSYLTRANSFERASE FAMILY 1 MEMBER A1"/>
    <property type="match status" value="1"/>
</dbReference>
<dbReference type="GO" id="GO:0042803">
    <property type="term" value="F:protein homodimerization activity"/>
    <property type="evidence" value="ECO:0007669"/>
    <property type="project" value="UniProtKB-ARBA"/>
</dbReference>
<dbReference type="Pfam" id="PF00201">
    <property type="entry name" value="UDPGT"/>
    <property type="match status" value="1"/>
</dbReference>
<evidence type="ECO:0000313" key="13">
    <source>
        <dbReference type="EMBL" id="ABY79098.1"/>
    </source>
</evidence>
<keyword evidence="6" id="KW-0812">Transmembrane</keyword>
<sequence>MAPAGWTGPLSLCVCLLLTCGFAHAGKLLVVPMDGSHWFTMQSVVEKLVLRGHEVVVVRPEVSWQLGRSLNCTVKTYSTSYTLEDQDREFMAFANDPWKRQIRSIFFLLVSPYTRIFDLFFSNCRSLFKDKKLVEYLKETSFDAVFLDPFDTCGLIVAKYFSLPSVVFSRGIFCHYLEEGAQCPAPLSYVPRGLSGFSDAMTFKERVRNHIAHLEEHLFCHYFFKTALEVASEILQTPVTAYDLFSHTSVWLLRTDFVLDDPRPVMPNMVFIGGINCKQGKPLPKALLFRCGLCHTLQRSLFIVAGCLGNGRLHQQWACISVGMGCLGNGWLRQQWACISVGAGCLGNGGCPSPTERLGPSAQGLFEIAVLFVPLGYPKRSVPAISWAGPLSKSYSVSSPALSSLRLPIQQGTWTSAPCGECWGGPAAATPAASFARQRYCLASHVSFILGSFPVLWATKISLEMQLRLTSPRIQ</sequence>
<feature type="chain" id="PRO_5002751104" description="glucuronosyltransferase" evidence="12">
    <location>
        <begin position="26"/>
        <end position="475"/>
    </location>
</feature>
<evidence type="ECO:0000256" key="4">
    <source>
        <dbReference type="ARBA" id="ARBA00022676"/>
    </source>
</evidence>
<keyword evidence="7 12" id="KW-0732">Signal</keyword>
<dbReference type="EMBL" id="DP000564">
    <property type="protein sequence ID" value="ABY79098.1"/>
    <property type="molecule type" value="Genomic_DNA"/>
</dbReference>
<protein>
    <recommendedName>
        <fullName evidence="3">glucuronosyltransferase</fullName>
        <ecNumber evidence="3">2.4.1.17</ecNumber>
    </recommendedName>
</protein>
<evidence type="ECO:0000256" key="12">
    <source>
        <dbReference type="SAM" id="SignalP"/>
    </source>
</evidence>
<evidence type="ECO:0000256" key="6">
    <source>
        <dbReference type="ARBA" id="ARBA00022692"/>
    </source>
</evidence>
<dbReference type="InterPro" id="IPR050271">
    <property type="entry name" value="UDP-glycosyltransferase"/>
</dbReference>
<evidence type="ECO:0000256" key="10">
    <source>
        <dbReference type="ARBA" id="ARBA00023180"/>
    </source>
</evidence>
<keyword evidence="9" id="KW-1133">Transmembrane helix</keyword>
<organism evidence="13">
    <name type="scientific">Callithrix jacchus</name>
    <name type="common">White-tufted-ear marmoset</name>
    <name type="synonym">Simia Jacchus</name>
    <dbReference type="NCBI Taxonomy" id="9483"/>
    <lineage>
        <taxon>Eukaryota</taxon>
        <taxon>Metazoa</taxon>
        <taxon>Chordata</taxon>
        <taxon>Craniata</taxon>
        <taxon>Vertebrata</taxon>
        <taxon>Euteleostomi</taxon>
        <taxon>Mammalia</taxon>
        <taxon>Eutheria</taxon>
        <taxon>Euarchontoglires</taxon>
        <taxon>Primates</taxon>
        <taxon>Haplorrhini</taxon>
        <taxon>Platyrrhini</taxon>
        <taxon>Cebidae</taxon>
        <taxon>Callitrichinae</taxon>
        <taxon>Callithrix</taxon>
        <taxon>Callithrix</taxon>
    </lineage>
</organism>
<dbReference type="EC" id="2.4.1.17" evidence="3"/>
<dbReference type="FunFam" id="3.40.50.2000:FF:000092">
    <property type="entry name" value="UDP-glucuronosyltransferase"/>
    <property type="match status" value="1"/>
</dbReference>
<evidence type="ECO:0000256" key="9">
    <source>
        <dbReference type="ARBA" id="ARBA00022989"/>
    </source>
</evidence>
<dbReference type="InterPro" id="IPR002213">
    <property type="entry name" value="UDP_glucos_trans"/>
</dbReference>
<feature type="signal peptide" evidence="12">
    <location>
        <begin position="1"/>
        <end position="25"/>
    </location>
</feature>
<proteinExistence type="inferred from homology"/>
<keyword evidence="5 13" id="KW-0808">Transferase</keyword>
<evidence type="ECO:0000256" key="11">
    <source>
        <dbReference type="ARBA" id="ARBA00049912"/>
    </source>
</evidence>
<keyword evidence="10" id="KW-0325">Glycoprotein</keyword>
<dbReference type="PANTHER" id="PTHR48043">
    <property type="entry name" value="EG:EG0003.4 PROTEIN-RELATED"/>
    <property type="match status" value="1"/>
</dbReference>
<evidence type="ECO:0000256" key="3">
    <source>
        <dbReference type="ARBA" id="ARBA00012544"/>
    </source>
</evidence>